<evidence type="ECO:0000256" key="4">
    <source>
        <dbReference type="ARBA" id="ARBA00051114"/>
    </source>
</evidence>
<feature type="domain" description="PAS" evidence="6">
    <location>
        <begin position="272"/>
        <end position="312"/>
    </location>
</feature>
<dbReference type="NCBIfam" id="TIGR00229">
    <property type="entry name" value="sensory_box"/>
    <property type="match status" value="2"/>
</dbReference>
<dbReference type="InterPro" id="IPR035919">
    <property type="entry name" value="EAL_sf"/>
</dbReference>
<dbReference type="CDD" id="cd00130">
    <property type="entry name" value="PAS"/>
    <property type="match status" value="2"/>
</dbReference>
<dbReference type="GO" id="GO:0071111">
    <property type="term" value="F:cyclic-guanylate-specific phosphodiesterase activity"/>
    <property type="evidence" value="ECO:0007669"/>
    <property type="project" value="UniProtKB-EC"/>
</dbReference>
<evidence type="ECO:0000313" key="10">
    <source>
        <dbReference type="EMBL" id="ABV35453.1"/>
    </source>
</evidence>
<dbReference type="EC" id="3.1.4.52" evidence="2"/>
<evidence type="ECO:0000259" key="6">
    <source>
        <dbReference type="PROSITE" id="PS50112"/>
    </source>
</evidence>
<evidence type="ECO:0000313" key="11">
    <source>
        <dbReference type="Proteomes" id="UP000002015"/>
    </source>
</evidence>
<dbReference type="SMART" id="SM00267">
    <property type="entry name" value="GGDEF"/>
    <property type="match status" value="1"/>
</dbReference>
<proteinExistence type="predicted"/>
<feature type="domain" description="PAC" evidence="7">
    <location>
        <begin position="339"/>
        <end position="391"/>
    </location>
</feature>
<dbReference type="RefSeq" id="WP_012141189.1">
    <property type="nucleotide sequence ID" value="NC_009831.1"/>
</dbReference>
<dbReference type="KEGG" id="sse:Ssed_0842"/>
<sequence>MIDINVPQDTWLKWQASIDLITRISHCVGVLSVVDAENQLCAKISAGLKDEDTASYEAISLNIKETSERVSIALLWPSKAIFGELSFYLIEQTDKAEGPTDCLVQTKQLARLTADNIELQLAELYRQYRCQESQVRGRVSNGDVIDLQLFIDSLKEHVWMKDIEGRYVIFNRSVEKSWGKTREEIMNKTDEELFVADLAEEFIQADTEAINKGEQITAGECEGQHAEIDRYWLETAKVPVVTDDGCLKGVIGLSRNISQHKAVQEQLELSGRVFENSVEGVMITDRDGKIIETYGAFSEITGYSREEVLGKNPSMFSSGRHDKAFYDDLWTGLLHKGRWHGEIWNRRKNGAIFPQLVTLSSMLGDDGLVRYFVAVFTDISAQKKNEEQLAHLAYHDPLTNLPNRMTLTAQIEQELRHAQYQGSQLAIVFIDVDLFKQINDSFGHLMGDEILVELANRLTAQKGAEDTLARIGGDEFVVLFPGGGGSEELTLALSKLREAFEQPFSVGENDQVRLTASMGVSVYPHDGKDGYTLLRNADAAKHRAKQDSRNSYAFYTESLTLESREHLKLQSALHMALEEGNFHLVYQPKLNFNSLKTVGFEALLRWRDPVLGDISPGVFIPIAEKIGLINAIGSWVLRAACLQGVKWIEQGKTFGRIAVNIAGQQIKRSSFVEEVKQILNETGFPAQSLELEVTESFMMSDPEVAIRDLRVLGDLGIELSVDDFGTGYSSLNYLKKLPIHKLKIDQSFVRDIPSDANNTAIAKAVIALGHALNLQVIAEGVETEEQADFLRESGCDEVQGYLYSRPQLPEALQQFLY</sequence>
<protein>
    <recommendedName>
        <fullName evidence="2">cyclic-guanylate-specific phosphodiesterase</fullName>
        <ecNumber evidence="2">3.1.4.52</ecNumber>
    </recommendedName>
</protein>
<reference evidence="10 11" key="1">
    <citation type="submission" date="2007-08" db="EMBL/GenBank/DDBJ databases">
        <title>Complete sequence of Shewanella sediminis HAW-EB3.</title>
        <authorList>
            <consortium name="US DOE Joint Genome Institute"/>
            <person name="Copeland A."/>
            <person name="Lucas S."/>
            <person name="Lapidus A."/>
            <person name="Barry K."/>
            <person name="Glavina del Rio T."/>
            <person name="Dalin E."/>
            <person name="Tice H."/>
            <person name="Pitluck S."/>
            <person name="Chertkov O."/>
            <person name="Brettin T."/>
            <person name="Bruce D."/>
            <person name="Detter J.C."/>
            <person name="Han C."/>
            <person name="Schmutz J."/>
            <person name="Larimer F."/>
            <person name="Land M."/>
            <person name="Hauser L."/>
            <person name="Kyrpides N."/>
            <person name="Kim E."/>
            <person name="Zhao J.-S."/>
            <person name="Richardson P."/>
        </authorList>
    </citation>
    <scope>NUCLEOTIDE SEQUENCE [LARGE SCALE GENOMIC DNA]</scope>
    <source>
        <strain evidence="10 11">HAW-EB3</strain>
    </source>
</reference>
<dbReference type="Pfam" id="PF00563">
    <property type="entry name" value="EAL"/>
    <property type="match status" value="1"/>
</dbReference>
<dbReference type="SUPFAM" id="SSF55785">
    <property type="entry name" value="PYP-like sensor domain (PAS domain)"/>
    <property type="match status" value="2"/>
</dbReference>
<evidence type="ECO:0000259" key="7">
    <source>
        <dbReference type="PROSITE" id="PS50113"/>
    </source>
</evidence>
<gene>
    <name evidence="10" type="ordered locus">Ssed_0842</name>
</gene>
<evidence type="ECO:0000256" key="3">
    <source>
        <dbReference type="ARBA" id="ARBA00022636"/>
    </source>
</evidence>
<evidence type="ECO:0000256" key="5">
    <source>
        <dbReference type="SAM" id="Coils"/>
    </source>
</evidence>
<dbReference type="HOGENOM" id="CLU_000445_70_20_6"/>
<dbReference type="GO" id="GO:0071732">
    <property type="term" value="P:cellular response to nitric oxide"/>
    <property type="evidence" value="ECO:0007669"/>
    <property type="project" value="UniProtKB-ARBA"/>
</dbReference>
<dbReference type="CDD" id="cd01949">
    <property type="entry name" value="GGDEF"/>
    <property type="match status" value="1"/>
</dbReference>
<dbReference type="FunFam" id="3.20.20.450:FF:000001">
    <property type="entry name" value="Cyclic di-GMP phosphodiesterase yahA"/>
    <property type="match status" value="1"/>
</dbReference>
<dbReference type="PROSITE" id="PS50883">
    <property type="entry name" value="EAL"/>
    <property type="match status" value="1"/>
</dbReference>
<evidence type="ECO:0000259" key="8">
    <source>
        <dbReference type="PROSITE" id="PS50883"/>
    </source>
</evidence>
<dbReference type="Pfam" id="PF13426">
    <property type="entry name" value="PAS_9"/>
    <property type="match status" value="1"/>
</dbReference>
<dbReference type="InterPro" id="IPR000160">
    <property type="entry name" value="GGDEF_dom"/>
</dbReference>
<dbReference type="SUPFAM" id="SSF55073">
    <property type="entry name" value="Nucleotide cyclase"/>
    <property type="match status" value="1"/>
</dbReference>
<dbReference type="InterPro" id="IPR001633">
    <property type="entry name" value="EAL_dom"/>
</dbReference>
<feature type="domain" description="GGDEF" evidence="9">
    <location>
        <begin position="423"/>
        <end position="557"/>
    </location>
</feature>
<keyword evidence="5" id="KW-0175">Coiled coil</keyword>
<dbReference type="PROSITE" id="PS50112">
    <property type="entry name" value="PAS"/>
    <property type="match status" value="2"/>
</dbReference>
<dbReference type="InterPro" id="IPR001610">
    <property type="entry name" value="PAC"/>
</dbReference>
<dbReference type="InterPro" id="IPR000014">
    <property type="entry name" value="PAS"/>
</dbReference>
<evidence type="ECO:0000259" key="9">
    <source>
        <dbReference type="PROSITE" id="PS50887"/>
    </source>
</evidence>
<dbReference type="SMART" id="SM00091">
    <property type="entry name" value="PAS"/>
    <property type="match status" value="2"/>
</dbReference>
<feature type="domain" description="PAS" evidence="6">
    <location>
        <begin position="143"/>
        <end position="213"/>
    </location>
</feature>
<keyword evidence="3" id="KW-0973">c-di-GMP</keyword>
<dbReference type="SUPFAM" id="SSF141868">
    <property type="entry name" value="EAL domain-like"/>
    <property type="match status" value="1"/>
</dbReference>
<dbReference type="FunFam" id="3.30.70.270:FF:000001">
    <property type="entry name" value="Diguanylate cyclase domain protein"/>
    <property type="match status" value="1"/>
</dbReference>
<dbReference type="InterPro" id="IPR013656">
    <property type="entry name" value="PAS_4"/>
</dbReference>
<dbReference type="EMBL" id="CP000821">
    <property type="protein sequence ID" value="ABV35453.1"/>
    <property type="molecule type" value="Genomic_DNA"/>
</dbReference>
<dbReference type="AlphaFoldDB" id="A8FRI0"/>
<dbReference type="OrthoDB" id="6597954at2"/>
<dbReference type="CDD" id="cd01948">
    <property type="entry name" value="EAL"/>
    <property type="match status" value="1"/>
</dbReference>
<dbReference type="Proteomes" id="UP000002015">
    <property type="component" value="Chromosome"/>
</dbReference>
<dbReference type="PANTHER" id="PTHR44757">
    <property type="entry name" value="DIGUANYLATE CYCLASE DGCP"/>
    <property type="match status" value="1"/>
</dbReference>
<dbReference type="SMART" id="SM00052">
    <property type="entry name" value="EAL"/>
    <property type="match status" value="1"/>
</dbReference>
<feature type="coiled-coil region" evidence="5">
    <location>
        <begin position="107"/>
        <end position="134"/>
    </location>
</feature>
<dbReference type="Gene3D" id="3.30.450.20">
    <property type="entry name" value="PAS domain"/>
    <property type="match status" value="2"/>
</dbReference>
<dbReference type="Pfam" id="PF00990">
    <property type="entry name" value="GGDEF"/>
    <property type="match status" value="1"/>
</dbReference>
<dbReference type="PROSITE" id="PS50887">
    <property type="entry name" value="GGDEF"/>
    <property type="match status" value="1"/>
</dbReference>
<dbReference type="eggNOG" id="COG5001">
    <property type="taxonomic scope" value="Bacteria"/>
</dbReference>
<dbReference type="Pfam" id="PF08448">
    <property type="entry name" value="PAS_4"/>
    <property type="match status" value="1"/>
</dbReference>
<accession>A8FRI0</accession>
<dbReference type="STRING" id="425104.Ssed_0842"/>
<dbReference type="InterPro" id="IPR052155">
    <property type="entry name" value="Biofilm_reg_signaling"/>
</dbReference>
<organism evidence="10 11">
    <name type="scientific">Shewanella sediminis (strain HAW-EB3)</name>
    <dbReference type="NCBI Taxonomy" id="425104"/>
    <lineage>
        <taxon>Bacteria</taxon>
        <taxon>Pseudomonadati</taxon>
        <taxon>Pseudomonadota</taxon>
        <taxon>Gammaproteobacteria</taxon>
        <taxon>Alteromonadales</taxon>
        <taxon>Shewanellaceae</taxon>
        <taxon>Shewanella</taxon>
    </lineage>
</organism>
<name>A8FRI0_SHESH</name>
<comment type="cofactor">
    <cofactor evidence="1">
        <name>Mg(2+)</name>
        <dbReference type="ChEBI" id="CHEBI:18420"/>
    </cofactor>
</comment>
<dbReference type="InterPro" id="IPR029787">
    <property type="entry name" value="Nucleotide_cyclase"/>
</dbReference>
<dbReference type="PANTHER" id="PTHR44757:SF2">
    <property type="entry name" value="BIOFILM ARCHITECTURE MAINTENANCE PROTEIN MBAA"/>
    <property type="match status" value="1"/>
</dbReference>
<evidence type="ECO:0000256" key="2">
    <source>
        <dbReference type="ARBA" id="ARBA00012282"/>
    </source>
</evidence>
<dbReference type="Gene3D" id="3.30.70.270">
    <property type="match status" value="1"/>
</dbReference>
<dbReference type="PROSITE" id="PS50113">
    <property type="entry name" value="PAC"/>
    <property type="match status" value="2"/>
</dbReference>
<dbReference type="SMART" id="SM00086">
    <property type="entry name" value="PAC"/>
    <property type="match status" value="2"/>
</dbReference>
<dbReference type="InterPro" id="IPR035965">
    <property type="entry name" value="PAS-like_dom_sf"/>
</dbReference>
<dbReference type="InterPro" id="IPR043128">
    <property type="entry name" value="Rev_trsase/Diguanyl_cyclase"/>
</dbReference>
<dbReference type="Gene3D" id="3.20.20.450">
    <property type="entry name" value="EAL domain"/>
    <property type="match status" value="1"/>
</dbReference>
<evidence type="ECO:0000256" key="1">
    <source>
        <dbReference type="ARBA" id="ARBA00001946"/>
    </source>
</evidence>
<comment type="catalytic activity">
    <reaction evidence="4">
        <text>3',3'-c-di-GMP + H2O = 5'-phosphoguanylyl(3'-&gt;5')guanosine + H(+)</text>
        <dbReference type="Rhea" id="RHEA:24902"/>
        <dbReference type="ChEBI" id="CHEBI:15377"/>
        <dbReference type="ChEBI" id="CHEBI:15378"/>
        <dbReference type="ChEBI" id="CHEBI:58754"/>
        <dbReference type="ChEBI" id="CHEBI:58805"/>
        <dbReference type="EC" id="3.1.4.52"/>
    </reaction>
    <physiologicalReaction direction="left-to-right" evidence="4">
        <dbReference type="Rhea" id="RHEA:24903"/>
    </physiologicalReaction>
</comment>
<feature type="domain" description="EAL" evidence="8">
    <location>
        <begin position="566"/>
        <end position="817"/>
    </location>
</feature>
<keyword evidence="11" id="KW-1185">Reference proteome</keyword>
<feature type="domain" description="PAC" evidence="7">
    <location>
        <begin position="217"/>
        <end position="269"/>
    </location>
</feature>
<dbReference type="InterPro" id="IPR000700">
    <property type="entry name" value="PAS-assoc_C"/>
</dbReference>
<dbReference type="NCBIfam" id="TIGR00254">
    <property type="entry name" value="GGDEF"/>
    <property type="match status" value="1"/>
</dbReference>